<dbReference type="Gene3D" id="3.40.50.1000">
    <property type="entry name" value="HAD superfamily/HAD-like"/>
    <property type="match status" value="1"/>
</dbReference>
<comment type="caution">
    <text evidence="1">The sequence shown here is derived from an EMBL/GenBank/DDBJ whole genome shotgun (WGS) entry which is preliminary data.</text>
</comment>
<name>A0ABV1P231_9ACTN</name>
<gene>
    <name evidence="1" type="ORF">V6R90_16175</name>
</gene>
<dbReference type="SUPFAM" id="SSF56784">
    <property type="entry name" value="HAD-like"/>
    <property type="match status" value="1"/>
</dbReference>
<evidence type="ECO:0000313" key="1">
    <source>
        <dbReference type="EMBL" id="MEQ7848820.1"/>
    </source>
</evidence>
<sequence length="238" mass="24679">MTPTTPARPDSPSATVDTVVLDLDGTLVDSVYVHVLAWRAAFAAVGLDVASHRLHRAIGLGGDRLVAHVAGDAAERAVGDRVRALHDEDVERRTGEIDATDGAAALLEALRGRGLQVVLASSGAKEQTEQLLDLVEGAHHLLHEKVAGADAEASKPAPDLLEIALESVEATRAVTVGDAVWDVEASRAAGVPCLGLRCGGIGTAELLEAGAVAVYDDPRDLVDHLDEALALAAETHRG</sequence>
<dbReference type="InterPro" id="IPR036412">
    <property type="entry name" value="HAD-like_sf"/>
</dbReference>
<dbReference type="Pfam" id="PF00702">
    <property type="entry name" value="Hydrolase"/>
    <property type="match status" value="1"/>
</dbReference>
<dbReference type="Gene3D" id="1.10.150.240">
    <property type="entry name" value="Putative phosphatase, domain 2"/>
    <property type="match status" value="1"/>
</dbReference>
<dbReference type="InterPro" id="IPR050155">
    <property type="entry name" value="HAD-like_hydrolase_sf"/>
</dbReference>
<organism evidence="1 2">
    <name type="scientific">Nocardioides kribbensis</name>
    <dbReference type="NCBI Taxonomy" id="305517"/>
    <lineage>
        <taxon>Bacteria</taxon>
        <taxon>Bacillati</taxon>
        <taxon>Actinomycetota</taxon>
        <taxon>Actinomycetes</taxon>
        <taxon>Propionibacteriales</taxon>
        <taxon>Nocardioidaceae</taxon>
        <taxon>Nocardioides</taxon>
    </lineage>
</organism>
<dbReference type="SFLD" id="SFLDG01129">
    <property type="entry name" value="C1.5:_HAD__Beta-PGM__Phosphata"/>
    <property type="match status" value="1"/>
</dbReference>
<dbReference type="EC" id="3.-.-.-" evidence="1"/>
<keyword evidence="2" id="KW-1185">Reference proteome</keyword>
<dbReference type="InterPro" id="IPR006439">
    <property type="entry name" value="HAD-SF_hydro_IA"/>
</dbReference>
<dbReference type="NCBIfam" id="TIGR01549">
    <property type="entry name" value="HAD-SF-IA-v1"/>
    <property type="match status" value="1"/>
</dbReference>
<accession>A0ABV1P231</accession>
<protein>
    <submittedName>
        <fullName evidence="1">HAD family hydrolase</fullName>
        <ecNumber evidence="1">3.-.-.-</ecNumber>
    </submittedName>
</protein>
<dbReference type="SFLD" id="SFLDS00003">
    <property type="entry name" value="Haloacid_Dehalogenase"/>
    <property type="match status" value="1"/>
</dbReference>
<keyword evidence="1" id="KW-0378">Hydrolase</keyword>
<evidence type="ECO:0000313" key="2">
    <source>
        <dbReference type="Proteomes" id="UP001482520"/>
    </source>
</evidence>
<dbReference type="RefSeq" id="WP_349805263.1">
    <property type="nucleotide sequence ID" value="NZ_JBEGDP010000022.1"/>
</dbReference>
<dbReference type="EMBL" id="JBEGDP010000022">
    <property type="protein sequence ID" value="MEQ7848820.1"/>
    <property type="molecule type" value="Genomic_DNA"/>
</dbReference>
<dbReference type="InterPro" id="IPR023214">
    <property type="entry name" value="HAD_sf"/>
</dbReference>
<dbReference type="PANTHER" id="PTHR43434">
    <property type="entry name" value="PHOSPHOGLYCOLATE PHOSPHATASE"/>
    <property type="match status" value="1"/>
</dbReference>
<dbReference type="PANTHER" id="PTHR43434:SF16">
    <property type="entry name" value="BLL8046 PROTEIN"/>
    <property type="match status" value="1"/>
</dbReference>
<dbReference type="GO" id="GO:0016787">
    <property type="term" value="F:hydrolase activity"/>
    <property type="evidence" value="ECO:0007669"/>
    <property type="project" value="UniProtKB-KW"/>
</dbReference>
<proteinExistence type="predicted"/>
<dbReference type="Proteomes" id="UP001482520">
    <property type="component" value="Unassembled WGS sequence"/>
</dbReference>
<reference evidence="1 2" key="1">
    <citation type="submission" date="2024-02" db="EMBL/GenBank/DDBJ databases">
        <title>Full genome sequence of Nocardioides kribbensis.</title>
        <authorList>
            <person name="Poletto B.L."/>
            <person name="Silva G."/>
            <person name="Galante D."/>
            <person name="Campos K.R."/>
            <person name="Santos M.B.N."/>
            <person name="Sacchi C.T."/>
        </authorList>
    </citation>
    <scope>NUCLEOTIDE SEQUENCE [LARGE SCALE GENOMIC DNA]</scope>
    <source>
        <strain evidence="1 2">O4R</strain>
    </source>
</reference>
<dbReference type="InterPro" id="IPR023198">
    <property type="entry name" value="PGP-like_dom2"/>
</dbReference>